<dbReference type="RefSeq" id="XP_014901518.1">
    <property type="nucleotide sequence ID" value="XM_015046032.1"/>
</dbReference>
<dbReference type="AlphaFoldDB" id="A0A3B3VCF3"/>
<protein>
    <submittedName>
        <fullName evidence="8">Si:ch211-148l7.4</fullName>
    </submittedName>
</protein>
<dbReference type="PANTHER" id="PTHR24409">
    <property type="entry name" value="ZINC FINGER PROTEIN 142"/>
    <property type="match status" value="1"/>
</dbReference>
<dbReference type="STRING" id="48699.ENSPLAP00000022616"/>
<dbReference type="PANTHER" id="PTHR24409:SF432">
    <property type="entry name" value="ZINC FINGER AND BTB DOMAIN-CONTAINING PROTEIN 17"/>
    <property type="match status" value="1"/>
</dbReference>
<dbReference type="GO" id="GO:0008270">
    <property type="term" value="F:zinc ion binding"/>
    <property type="evidence" value="ECO:0007669"/>
    <property type="project" value="UniProtKB-KW"/>
</dbReference>
<dbReference type="Pfam" id="PF25787">
    <property type="entry name" value="HTH_SB"/>
    <property type="match status" value="1"/>
</dbReference>
<dbReference type="Pfam" id="PF00096">
    <property type="entry name" value="zf-C2H2"/>
    <property type="match status" value="1"/>
</dbReference>
<feature type="domain" description="C2H2-type" evidence="7">
    <location>
        <begin position="172"/>
        <end position="191"/>
    </location>
</feature>
<keyword evidence="1" id="KW-0479">Metal-binding</keyword>
<feature type="domain" description="C2H2-type" evidence="7">
    <location>
        <begin position="230"/>
        <end position="257"/>
    </location>
</feature>
<dbReference type="Gene3D" id="3.30.160.60">
    <property type="entry name" value="Classic Zinc Finger"/>
    <property type="match status" value="4"/>
</dbReference>
<dbReference type="InterPro" id="IPR013087">
    <property type="entry name" value="Znf_C2H2_type"/>
</dbReference>
<evidence type="ECO:0000313" key="8">
    <source>
        <dbReference type="Ensembl" id="ENSPLAP00000022616.1"/>
    </source>
</evidence>
<evidence type="ECO:0000256" key="5">
    <source>
        <dbReference type="PROSITE-ProRule" id="PRU00042"/>
    </source>
</evidence>
<feature type="region of interest" description="Disordered" evidence="6">
    <location>
        <begin position="246"/>
        <end position="290"/>
    </location>
</feature>
<name>A0A3B3VCF3_9TELE</name>
<dbReference type="RefSeq" id="XP_014901519.1">
    <property type="nucleotide sequence ID" value="XM_015046033.1"/>
</dbReference>
<feature type="domain" description="C2H2-type" evidence="7">
    <location>
        <begin position="295"/>
        <end position="323"/>
    </location>
</feature>
<dbReference type="KEGG" id="plai:106955711"/>
<keyword evidence="9" id="KW-1185">Reference proteome</keyword>
<dbReference type="GeneID" id="106955711"/>
<dbReference type="SUPFAM" id="SSF46689">
    <property type="entry name" value="Homeodomain-like"/>
    <property type="match status" value="1"/>
</dbReference>
<organism evidence="8 9">
    <name type="scientific">Poecilia latipinna</name>
    <name type="common">sailfin molly</name>
    <dbReference type="NCBI Taxonomy" id="48699"/>
    <lineage>
        <taxon>Eukaryota</taxon>
        <taxon>Metazoa</taxon>
        <taxon>Chordata</taxon>
        <taxon>Craniata</taxon>
        <taxon>Vertebrata</taxon>
        <taxon>Euteleostomi</taxon>
        <taxon>Actinopterygii</taxon>
        <taxon>Neopterygii</taxon>
        <taxon>Teleostei</taxon>
        <taxon>Neoteleostei</taxon>
        <taxon>Acanthomorphata</taxon>
        <taxon>Ovalentaria</taxon>
        <taxon>Atherinomorphae</taxon>
        <taxon>Cyprinodontiformes</taxon>
        <taxon>Poeciliidae</taxon>
        <taxon>Poeciliinae</taxon>
        <taxon>Poecilia</taxon>
    </lineage>
</organism>
<evidence type="ECO:0000256" key="6">
    <source>
        <dbReference type="SAM" id="MobiDB-lite"/>
    </source>
</evidence>
<evidence type="ECO:0000256" key="3">
    <source>
        <dbReference type="ARBA" id="ARBA00022771"/>
    </source>
</evidence>
<dbReference type="InterPro" id="IPR036236">
    <property type="entry name" value="Znf_C2H2_sf"/>
</dbReference>
<reference evidence="8" key="1">
    <citation type="submission" date="2025-08" db="UniProtKB">
        <authorList>
            <consortium name="Ensembl"/>
        </authorList>
    </citation>
    <scope>IDENTIFICATION</scope>
</reference>
<dbReference type="InterPro" id="IPR057667">
    <property type="entry name" value="HTH_SB"/>
</dbReference>
<dbReference type="InterPro" id="IPR009057">
    <property type="entry name" value="Homeodomain-like_sf"/>
</dbReference>
<dbReference type="GO" id="GO:0005634">
    <property type="term" value="C:nucleus"/>
    <property type="evidence" value="ECO:0007669"/>
    <property type="project" value="TreeGrafter"/>
</dbReference>
<evidence type="ECO:0000259" key="7">
    <source>
        <dbReference type="PROSITE" id="PS50157"/>
    </source>
</evidence>
<evidence type="ECO:0000256" key="4">
    <source>
        <dbReference type="ARBA" id="ARBA00022833"/>
    </source>
</evidence>
<keyword evidence="4" id="KW-0862">Zinc</keyword>
<dbReference type="OrthoDB" id="6359816at2759"/>
<feature type="domain" description="C2H2-type" evidence="7">
    <location>
        <begin position="478"/>
        <end position="505"/>
    </location>
</feature>
<dbReference type="Proteomes" id="UP000261500">
    <property type="component" value="Unplaced"/>
</dbReference>
<evidence type="ECO:0000256" key="2">
    <source>
        <dbReference type="ARBA" id="ARBA00022737"/>
    </source>
</evidence>
<dbReference type="PROSITE" id="PS00028">
    <property type="entry name" value="ZINC_FINGER_C2H2_1"/>
    <property type="match status" value="5"/>
</dbReference>
<keyword evidence="2" id="KW-0677">Repeat</keyword>
<sequence>MKTKEHSRQVKEKVVEKFKAGLGCKTISKSLKISHSSVEAIVQTWKEYGTTASLPGRGRPPKQRIQSQRVLFTEALKRPVVILEKLPRSTAQQGRAMDGVGWSSSRSQGSFRADTLSRLASFIARTDAKQHAANHPPSRLPLYGCQECGKGFPYPKDVLQHQEQDGVLPKPHRCTLCGQQFSLRSSLQLHRCNLEADGCSAPCTALLSHPGRLQETPLHRQPHLLDSSPYACAPCGRGFSQKQALLHHQQAGCSESPSNGADARSLPDDSPPVSEGDSAHSDFSDTPGPSGGAVNACRICSRTFCSDTSLRRHFLDSHAEETPSTKVTSEEEEERTAAVTLKAKRKLLSCRSCDMVFRSTSQLYMHRKEKHRREKLTRREARPIVKRSRKPGMYPCQICSKVFGHHLTFRAHCKQHKAADSAPIAINDDSSSADCAVPDSQFLTNGPAAGLGPLGKPRSISPSVDDSGEESEREDSEFPCPSCPEVFSTQQQLKEHIELHQASVRQRQCSVCACEMDGSKGPASRKQRLYHCVPCQQGFSALDSFLEHCQEHLRVRVEVEEQRLSLQPSKA</sequence>
<dbReference type="GO" id="GO:0000977">
    <property type="term" value="F:RNA polymerase II transcription regulatory region sequence-specific DNA binding"/>
    <property type="evidence" value="ECO:0007669"/>
    <property type="project" value="TreeGrafter"/>
</dbReference>
<feature type="compositionally biased region" description="Low complexity" evidence="6">
    <location>
        <begin position="446"/>
        <end position="455"/>
    </location>
</feature>
<dbReference type="SMART" id="SM00355">
    <property type="entry name" value="ZnF_C2H2"/>
    <property type="match status" value="8"/>
</dbReference>
<feature type="domain" description="C2H2-type" evidence="7">
    <location>
        <begin position="143"/>
        <end position="171"/>
    </location>
</feature>
<dbReference type="Gene3D" id="1.10.10.10">
    <property type="entry name" value="Winged helix-like DNA-binding domain superfamily/Winged helix DNA-binding domain"/>
    <property type="match status" value="1"/>
</dbReference>
<evidence type="ECO:0000313" key="9">
    <source>
        <dbReference type="Proteomes" id="UP000261500"/>
    </source>
</evidence>
<accession>A0A3B3VCF3</accession>
<dbReference type="InterPro" id="IPR036388">
    <property type="entry name" value="WH-like_DNA-bd_sf"/>
</dbReference>
<feature type="region of interest" description="Disordered" evidence="6">
    <location>
        <begin position="446"/>
        <end position="480"/>
    </location>
</feature>
<dbReference type="GO" id="GO:0000981">
    <property type="term" value="F:DNA-binding transcription factor activity, RNA polymerase II-specific"/>
    <property type="evidence" value="ECO:0007669"/>
    <property type="project" value="TreeGrafter"/>
</dbReference>
<reference evidence="8" key="2">
    <citation type="submission" date="2025-09" db="UniProtKB">
        <authorList>
            <consortium name="Ensembl"/>
        </authorList>
    </citation>
    <scope>IDENTIFICATION</scope>
</reference>
<dbReference type="Ensembl" id="ENSPLAT00000008008.1">
    <property type="protein sequence ID" value="ENSPLAP00000022616.1"/>
    <property type="gene ID" value="ENSPLAG00000007297.1"/>
</dbReference>
<feature type="compositionally biased region" description="Acidic residues" evidence="6">
    <location>
        <begin position="466"/>
        <end position="477"/>
    </location>
</feature>
<feature type="domain" description="C2H2-type" evidence="7">
    <location>
        <begin position="394"/>
        <end position="421"/>
    </location>
</feature>
<dbReference type="SUPFAM" id="SSF57667">
    <property type="entry name" value="beta-beta-alpha zinc fingers"/>
    <property type="match status" value="2"/>
</dbReference>
<evidence type="ECO:0000256" key="1">
    <source>
        <dbReference type="ARBA" id="ARBA00022723"/>
    </source>
</evidence>
<keyword evidence="3 5" id="KW-0863">Zinc-finger</keyword>
<proteinExistence type="predicted"/>
<feature type="domain" description="C2H2-type" evidence="7">
    <location>
        <begin position="348"/>
        <end position="376"/>
    </location>
</feature>
<dbReference type="PROSITE" id="PS50157">
    <property type="entry name" value="ZINC_FINGER_C2H2_2"/>
    <property type="match status" value="7"/>
</dbReference>
<dbReference type="GeneTree" id="ENSGT00940000167283"/>